<sequence length="117" mass="12671">MAPSVSTLTLTLAIVAAILLADCVDARRLGGRRTSKREASVRRLARREPPALLSKREVHVDSNSGGSDNSNRATGNENGINTIHSSGNNHEECLGCPLNNTFVYLRLHIKLLNVLTI</sequence>
<evidence type="ECO:0000256" key="2">
    <source>
        <dbReference type="SAM" id="SignalP"/>
    </source>
</evidence>
<feature type="compositionally biased region" description="Polar residues" evidence="1">
    <location>
        <begin position="72"/>
        <end position="83"/>
    </location>
</feature>
<reference evidence="3 4" key="1">
    <citation type="journal article" date="2021" name="Elife">
        <title>Chloroplast acquisition without the gene transfer in kleptoplastic sea slugs, Plakobranchus ocellatus.</title>
        <authorList>
            <person name="Maeda T."/>
            <person name="Takahashi S."/>
            <person name="Yoshida T."/>
            <person name="Shimamura S."/>
            <person name="Takaki Y."/>
            <person name="Nagai Y."/>
            <person name="Toyoda A."/>
            <person name="Suzuki Y."/>
            <person name="Arimoto A."/>
            <person name="Ishii H."/>
            <person name="Satoh N."/>
            <person name="Nishiyama T."/>
            <person name="Hasebe M."/>
            <person name="Maruyama T."/>
            <person name="Minagawa J."/>
            <person name="Obokata J."/>
            <person name="Shigenobu S."/>
        </authorList>
    </citation>
    <scope>NUCLEOTIDE SEQUENCE [LARGE SCALE GENOMIC DNA]</scope>
</reference>
<evidence type="ECO:0000313" key="4">
    <source>
        <dbReference type="Proteomes" id="UP000762676"/>
    </source>
</evidence>
<proteinExistence type="predicted"/>
<keyword evidence="4" id="KW-1185">Reference proteome</keyword>
<organism evidence="3 4">
    <name type="scientific">Elysia marginata</name>
    <dbReference type="NCBI Taxonomy" id="1093978"/>
    <lineage>
        <taxon>Eukaryota</taxon>
        <taxon>Metazoa</taxon>
        <taxon>Spiralia</taxon>
        <taxon>Lophotrochozoa</taxon>
        <taxon>Mollusca</taxon>
        <taxon>Gastropoda</taxon>
        <taxon>Heterobranchia</taxon>
        <taxon>Euthyneura</taxon>
        <taxon>Panpulmonata</taxon>
        <taxon>Sacoglossa</taxon>
        <taxon>Placobranchoidea</taxon>
        <taxon>Plakobranchidae</taxon>
        <taxon>Elysia</taxon>
    </lineage>
</organism>
<dbReference type="Proteomes" id="UP000762676">
    <property type="component" value="Unassembled WGS sequence"/>
</dbReference>
<keyword evidence="2" id="KW-0732">Signal</keyword>
<gene>
    <name evidence="3" type="ORF">ElyMa_005415800</name>
</gene>
<feature type="compositionally biased region" description="Low complexity" evidence="1">
    <location>
        <begin position="61"/>
        <end position="71"/>
    </location>
</feature>
<protein>
    <recommendedName>
        <fullName evidence="5">Secreted protein</fullName>
    </recommendedName>
</protein>
<evidence type="ECO:0000256" key="1">
    <source>
        <dbReference type="SAM" id="MobiDB-lite"/>
    </source>
</evidence>
<feature type="compositionally biased region" description="Basic and acidic residues" evidence="1">
    <location>
        <begin position="36"/>
        <end position="60"/>
    </location>
</feature>
<name>A0AAV4EJ39_9GAST</name>
<comment type="caution">
    <text evidence="3">The sequence shown here is derived from an EMBL/GenBank/DDBJ whole genome shotgun (WGS) entry which is preliminary data.</text>
</comment>
<evidence type="ECO:0008006" key="5">
    <source>
        <dbReference type="Google" id="ProtNLM"/>
    </source>
</evidence>
<evidence type="ECO:0000313" key="3">
    <source>
        <dbReference type="EMBL" id="GFR60844.1"/>
    </source>
</evidence>
<dbReference type="EMBL" id="BMAT01010800">
    <property type="protein sequence ID" value="GFR60844.1"/>
    <property type="molecule type" value="Genomic_DNA"/>
</dbReference>
<feature type="chain" id="PRO_5043629635" description="Secreted protein" evidence="2">
    <location>
        <begin position="27"/>
        <end position="117"/>
    </location>
</feature>
<feature type="region of interest" description="Disordered" evidence="1">
    <location>
        <begin position="32"/>
        <end position="83"/>
    </location>
</feature>
<dbReference type="AlphaFoldDB" id="A0AAV4EJ39"/>
<feature type="signal peptide" evidence="2">
    <location>
        <begin position="1"/>
        <end position="26"/>
    </location>
</feature>
<accession>A0AAV4EJ39</accession>